<dbReference type="Pfam" id="PF05939">
    <property type="entry name" value="Phage_min_tail"/>
    <property type="match status" value="1"/>
</dbReference>
<evidence type="ECO:0000313" key="2">
    <source>
        <dbReference type="EMBL" id="QEX18484.1"/>
    </source>
</evidence>
<keyword evidence="3" id="KW-1185">Reference proteome</keyword>
<gene>
    <name evidence="2" type="ORF">FRZ44_37910</name>
</gene>
<dbReference type="RefSeq" id="WP_151178637.1">
    <property type="nucleotide sequence ID" value="NZ_CP042906.1"/>
</dbReference>
<dbReference type="OrthoDB" id="8607203at2"/>
<organism evidence="2 3">
    <name type="scientific">Hypericibacter terrae</name>
    <dbReference type="NCBI Taxonomy" id="2602015"/>
    <lineage>
        <taxon>Bacteria</taxon>
        <taxon>Pseudomonadati</taxon>
        <taxon>Pseudomonadota</taxon>
        <taxon>Alphaproteobacteria</taxon>
        <taxon>Rhodospirillales</taxon>
        <taxon>Dongiaceae</taxon>
        <taxon>Hypericibacter</taxon>
    </lineage>
</organism>
<evidence type="ECO:0008006" key="4">
    <source>
        <dbReference type="Google" id="ProtNLM"/>
    </source>
</evidence>
<proteinExistence type="predicted"/>
<feature type="compositionally biased region" description="Basic and acidic residues" evidence="1">
    <location>
        <begin position="10"/>
        <end position="23"/>
    </location>
</feature>
<feature type="region of interest" description="Disordered" evidence="1">
    <location>
        <begin position="1"/>
        <end position="23"/>
    </location>
</feature>
<reference evidence="2 3" key="1">
    <citation type="submission" date="2019-08" db="EMBL/GenBank/DDBJ databases">
        <title>Hyperibacter terrae gen. nov., sp. nov. and Hyperibacter viscosus sp. nov., two new members in the family Rhodospirillaceae isolated from the rhizosphere of Hypericum perforatum.</title>
        <authorList>
            <person name="Noviana Z."/>
        </authorList>
    </citation>
    <scope>NUCLEOTIDE SEQUENCE [LARGE SCALE GENOMIC DNA]</scope>
    <source>
        <strain evidence="2 3">R5913</strain>
    </source>
</reference>
<protein>
    <recommendedName>
        <fullName evidence="4">Phage tail protein</fullName>
    </recommendedName>
</protein>
<sequence>MARPTFSPPKAEDRPSAKSVEPRRIVNEFGDGYTQRSGDGLNTMPQMRDVSWSALTSDQADEIEAFFEARTGTDDAFDWTPSGEGSARVFIVMKWARSGRQDSGRHEGVQASFKEVFDL</sequence>
<dbReference type="EMBL" id="CP042906">
    <property type="protein sequence ID" value="QEX18484.1"/>
    <property type="molecule type" value="Genomic_DNA"/>
</dbReference>
<dbReference type="KEGG" id="htq:FRZ44_37910"/>
<dbReference type="InterPro" id="IPR010265">
    <property type="entry name" value="Phage_lambda_TipM"/>
</dbReference>
<evidence type="ECO:0000256" key="1">
    <source>
        <dbReference type="SAM" id="MobiDB-lite"/>
    </source>
</evidence>
<accession>A0A5J6MM11</accession>
<dbReference type="Proteomes" id="UP000326202">
    <property type="component" value="Chromosome"/>
</dbReference>
<name>A0A5J6MM11_9PROT</name>
<dbReference type="AlphaFoldDB" id="A0A5J6MM11"/>
<evidence type="ECO:0000313" key="3">
    <source>
        <dbReference type="Proteomes" id="UP000326202"/>
    </source>
</evidence>